<feature type="compositionally biased region" description="Polar residues" evidence="1">
    <location>
        <begin position="411"/>
        <end position="431"/>
    </location>
</feature>
<gene>
    <name evidence="2" type="ORF">MNOR_LOCUS32672</name>
</gene>
<feature type="compositionally biased region" description="Low complexity" evidence="1">
    <location>
        <begin position="492"/>
        <end position="503"/>
    </location>
</feature>
<feature type="compositionally biased region" description="Polar residues" evidence="1">
    <location>
        <begin position="137"/>
        <end position="149"/>
    </location>
</feature>
<feature type="region of interest" description="Disordered" evidence="1">
    <location>
        <begin position="486"/>
        <end position="614"/>
    </location>
</feature>
<dbReference type="EMBL" id="CAXKWB010044959">
    <property type="protein sequence ID" value="CAL4161734.1"/>
    <property type="molecule type" value="Genomic_DNA"/>
</dbReference>
<evidence type="ECO:0000313" key="3">
    <source>
        <dbReference type="Proteomes" id="UP001497623"/>
    </source>
</evidence>
<reference evidence="2 3" key="1">
    <citation type="submission" date="2024-05" db="EMBL/GenBank/DDBJ databases">
        <authorList>
            <person name="Wallberg A."/>
        </authorList>
    </citation>
    <scope>NUCLEOTIDE SEQUENCE [LARGE SCALE GENOMIC DNA]</scope>
</reference>
<evidence type="ECO:0000256" key="1">
    <source>
        <dbReference type="SAM" id="MobiDB-lite"/>
    </source>
</evidence>
<feature type="non-terminal residue" evidence="2">
    <location>
        <position position="650"/>
    </location>
</feature>
<feature type="compositionally biased region" description="Basic and acidic residues" evidence="1">
    <location>
        <begin position="381"/>
        <end position="410"/>
    </location>
</feature>
<proteinExistence type="predicted"/>
<feature type="region of interest" description="Disordered" evidence="1">
    <location>
        <begin position="123"/>
        <end position="149"/>
    </location>
</feature>
<dbReference type="Proteomes" id="UP001497623">
    <property type="component" value="Unassembled WGS sequence"/>
</dbReference>
<feature type="region of interest" description="Disordered" evidence="1">
    <location>
        <begin position="373"/>
        <end position="445"/>
    </location>
</feature>
<accession>A0AAV2S3R9</accession>
<feature type="compositionally biased region" description="Basic residues" evidence="1">
    <location>
        <begin position="27"/>
        <end position="38"/>
    </location>
</feature>
<dbReference type="AlphaFoldDB" id="A0AAV2S3R9"/>
<evidence type="ECO:0000313" key="2">
    <source>
        <dbReference type="EMBL" id="CAL4161734.1"/>
    </source>
</evidence>
<organism evidence="2 3">
    <name type="scientific">Meganyctiphanes norvegica</name>
    <name type="common">Northern krill</name>
    <name type="synonym">Thysanopoda norvegica</name>
    <dbReference type="NCBI Taxonomy" id="48144"/>
    <lineage>
        <taxon>Eukaryota</taxon>
        <taxon>Metazoa</taxon>
        <taxon>Ecdysozoa</taxon>
        <taxon>Arthropoda</taxon>
        <taxon>Crustacea</taxon>
        <taxon>Multicrustacea</taxon>
        <taxon>Malacostraca</taxon>
        <taxon>Eumalacostraca</taxon>
        <taxon>Eucarida</taxon>
        <taxon>Euphausiacea</taxon>
        <taxon>Euphausiidae</taxon>
        <taxon>Meganyctiphanes</taxon>
    </lineage>
</organism>
<protein>
    <submittedName>
        <fullName evidence="2">Uncharacterized protein</fullName>
    </submittedName>
</protein>
<feature type="region of interest" description="Disordered" evidence="1">
    <location>
        <begin position="1"/>
        <end position="38"/>
    </location>
</feature>
<keyword evidence="3" id="KW-1185">Reference proteome</keyword>
<feature type="compositionally biased region" description="Basic and acidic residues" evidence="1">
    <location>
        <begin position="528"/>
        <end position="546"/>
    </location>
</feature>
<name>A0AAV2S3R9_MEGNR</name>
<feature type="compositionally biased region" description="Polar residues" evidence="1">
    <location>
        <begin position="504"/>
        <end position="522"/>
    </location>
</feature>
<sequence length="650" mass="72547">MQEFTPDTSDETCDTLEGTSIPFQKSRNSRRSSLRNTKRVSWAPIEDRGARRESLGSKMRKSSILHLQLDLSSDFEDENVEQLPAISLPKRKILGENVSLSESISTSPIASPGTMLSRLEALEDKGGRKKRSRSKSLITSTNSVDPTSKVTEKKNAIDLFLKLPDDEGDTDRLLMPPPTISVQPAQVAHAVIESSFLIVDNDLTVVENFDMSISDSVSNVIMCDKENTTISENRNEDNTDNKNVKKFFQHPLAQETSSTKEINTTLNKNTPYDISLMEETGVGIIPFSSKNDFKENFPPTKNNRKNEKDSKESMRRCSIILNDIIDSPRGKDMVPPDIILSPEVRLSLCSPIHKIKSSKNTKESLCLQLEESVCTNPSPTSDKEKGKSKANDIQDDFDMSKEDHTDKENTNDCVHSFTKQSSKNRPSLSLKSRTKKLEDKDEDEVLTNGRKRTQILYFQNEFDSSADMTFSNDDDDESWCKTPLKLKKKNSSGKSVGSSHKSLATSRKSLATSRKSLATSRKSLAKTKSIEASENRKSILKLDQKKSSRSKKSKLSKDTSIGHVVSTELKDNDLNTASEEVESTELEPASIHVDRLDQKKKSRSKKSKLSEDTSIGHVVSTGLKDNDMITASEEVESTELEPASIHVERL</sequence>
<comment type="caution">
    <text evidence="2">The sequence shown here is derived from an EMBL/GenBank/DDBJ whole genome shotgun (WGS) entry which is preliminary data.</text>
</comment>